<dbReference type="EMBL" id="CM051407">
    <property type="protein sequence ID" value="KAJ4701570.1"/>
    <property type="molecule type" value="Genomic_DNA"/>
</dbReference>
<keyword evidence="2" id="KW-1185">Reference proteome</keyword>
<proteinExistence type="predicted"/>
<comment type="caution">
    <text evidence="1">The sequence shown here is derived from an EMBL/GenBank/DDBJ whole genome shotgun (WGS) entry which is preliminary data.</text>
</comment>
<gene>
    <name evidence="1" type="ORF">OWV82_024796</name>
</gene>
<dbReference type="Proteomes" id="UP001164539">
    <property type="component" value="Chromosome 14"/>
</dbReference>
<reference evidence="1 2" key="1">
    <citation type="journal article" date="2023" name="Science">
        <title>Complex scaffold remodeling in plant triterpene biosynthesis.</title>
        <authorList>
            <person name="De La Pena R."/>
            <person name="Hodgson H."/>
            <person name="Liu J.C."/>
            <person name="Stephenson M.J."/>
            <person name="Martin A.C."/>
            <person name="Owen C."/>
            <person name="Harkess A."/>
            <person name="Leebens-Mack J."/>
            <person name="Jimenez L.E."/>
            <person name="Osbourn A."/>
            <person name="Sattely E.S."/>
        </authorList>
    </citation>
    <scope>NUCLEOTIDE SEQUENCE [LARGE SCALE GENOMIC DNA]</scope>
    <source>
        <strain evidence="2">cv. JPN11</strain>
        <tissue evidence="1">Leaf</tissue>
    </source>
</reference>
<accession>A0ACC1WR29</accession>
<name>A0ACC1WR29_MELAZ</name>
<sequence length="253" mass="28904">MSTTCELKLQQDCTIINKVRNLNWDFRNMLPGFVIQLRVHHAVQDRTTPGLRATNTKPDSFFYVEQDLFLSYHGMMGFLSNILANEGIPVDTDGRFFCQNLIRLLRPNVFSQSVPFCSLQRLVEIVLDHAMYVNLSQCNRFRKLVPLAMDLTLVRNQPFHFQLRRVDEAVILGEESSEAINSKRVVAPAKLVEGLIQVPCTEKDCSICLENFSVGQLAVRTPCSHMFHKKCIARWMIKSQSCPLCRADLSKPV</sequence>
<protein>
    <submittedName>
        <fullName evidence="1">RING/U-box superfamily protein</fullName>
    </submittedName>
</protein>
<evidence type="ECO:0000313" key="2">
    <source>
        <dbReference type="Proteomes" id="UP001164539"/>
    </source>
</evidence>
<organism evidence="1 2">
    <name type="scientific">Melia azedarach</name>
    <name type="common">Chinaberry tree</name>
    <dbReference type="NCBI Taxonomy" id="155640"/>
    <lineage>
        <taxon>Eukaryota</taxon>
        <taxon>Viridiplantae</taxon>
        <taxon>Streptophyta</taxon>
        <taxon>Embryophyta</taxon>
        <taxon>Tracheophyta</taxon>
        <taxon>Spermatophyta</taxon>
        <taxon>Magnoliopsida</taxon>
        <taxon>eudicotyledons</taxon>
        <taxon>Gunneridae</taxon>
        <taxon>Pentapetalae</taxon>
        <taxon>rosids</taxon>
        <taxon>malvids</taxon>
        <taxon>Sapindales</taxon>
        <taxon>Meliaceae</taxon>
        <taxon>Melia</taxon>
    </lineage>
</organism>
<evidence type="ECO:0000313" key="1">
    <source>
        <dbReference type="EMBL" id="KAJ4701570.1"/>
    </source>
</evidence>